<accession>A0A4Z1HXE7</accession>
<name>A0A4Z1HXE7_9HELO</name>
<organism evidence="1 2">
    <name type="scientific">Botryotinia convoluta</name>
    <dbReference type="NCBI Taxonomy" id="54673"/>
    <lineage>
        <taxon>Eukaryota</taxon>
        <taxon>Fungi</taxon>
        <taxon>Dikarya</taxon>
        <taxon>Ascomycota</taxon>
        <taxon>Pezizomycotina</taxon>
        <taxon>Leotiomycetes</taxon>
        <taxon>Helotiales</taxon>
        <taxon>Sclerotiniaceae</taxon>
        <taxon>Botryotinia</taxon>
    </lineage>
</organism>
<evidence type="ECO:0000313" key="2">
    <source>
        <dbReference type="Proteomes" id="UP000297527"/>
    </source>
</evidence>
<comment type="caution">
    <text evidence="1">The sequence shown here is derived from an EMBL/GenBank/DDBJ whole genome shotgun (WGS) entry which is preliminary data.</text>
</comment>
<reference evidence="1 2" key="1">
    <citation type="submission" date="2017-12" db="EMBL/GenBank/DDBJ databases">
        <title>Comparative genomics of Botrytis spp.</title>
        <authorList>
            <person name="Valero-Jimenez C.A."/>
            <person name="Tapia P."/>
            <person name="Veloso J."/>
            <person name="Silva-Moreno E."/>
            <person name="Staats M."/>
            <person name="Valdes J.H."/>
            <person name="Van Kan J.A.L."/>
        </authorList>
    </citation>
    <scope>NUCLEOTIDE SEQUENCE [LARGE SCALE GENOMIC DNA]</scope>
    <source>
        <strain evidence="1 2">MUCL11595</strain>
    </source>
</reference>
<evidence type="ECO:0000313" key="1">
    <source>
        <dbReference type="EMBL" id="TGO51852.1"/>
    </source>
</evidence>
<dbReference type="Proteomes" id="UP000297527">
    <property type="component" value="Unassembled WGS sequence"/>
</dbReference>
<proteinExistence type="predicted"/>
<keyword evidence="2" id="KW-1185">Reference proteome</keyword>
<dbReference type="EMBL" id="PQXN01000153">
    <property type="protein sequence ID" value="TGO51852.1"/>
    <property type="molecule type" value="Genomic_DNA"/>
</dbReference>
<gene>
    <name evidence="1" type="ORF">BCON_0153g00190</name>
</gene>
<sequence length="61" mass="7115">MTKRFNNKTRNSVKEYVKPIAKVGQAEAVGLRRHYFSELDMAYCRPGRLRPEEKFTVGVIK</sequence>
<protein>
    <submittedName>
        <fullName evidence="1">Uncharacterized protein</fullName>
    </submittedName>
</protein>
<dbReference type="AlphaFoldDB" id="A0A4Z1HXE7"/>